<reference evidence="2" key="2">
    <citation type="submission" date="2002-01" db="EMBL/GenBank/DDBJ databases">
        <title>Oryza sativa nipponbare(GA3) genomic DNA, chromosome 8, PAC clone:P0474F07.</title>
        <authorList>
            <person name="Sasaki T."/>
            <person name="Matsumoto T."/>
            <person name="Yamamoto K."/>
        </authorList>
    </citation>
    <scope>NUCLEOTIDE SEQUENCE</scope>
</reference>
<evidence type="ECO:0000313" key="2">
    <source>
        <dbReference type="EMBL" id="BAD12979.1"/>
    </source>
</evidence>
<gene>
    <name evidence="1" type="ORF">P0002F11.36</name>
    <name evidence="2" type="ORF">P0474F07.14</name>
</gene>
<dbReference type="EMBL" id="AP004652">
    <property type="protein sequence ID" value="BAD12966.1"/>
    <property type="molecule type" value="Genomic_DNA"/>
</dbReference>
<evidence type="ECO:0000313" key="1">
    <source>
        <dbReference type="EMBL" id="BAD12966.1"/>
    </source>
</evidence>
<reference evidence="3" key="4">
    <citation type="journal article" date="2008" name="Nucleic Acids Res.">
        <title>The rice annotation project database (RAP-DB): 2008 update.</title>
        <authorList>
            <consortium name="The rice annotation project (RAP)"/>
        </authorList>
    </citation>
    <scope>GENOME REANNOTATION</scope>
    <source>
        <strain evidence="3">cv. Nipponbare</strain>
    </source>
</reference>
<reference evidence="3" key="3">
    <citation type="journal article" date="2005" name="Nature">
        <title>The map-based sequence of the rice genome.</title>
        <authorList>
            <consortium name="International rice genome sequencing project (IRGSP)"/>
            <person name="Matsumoto T."/>
            <person name="Wu J."/>
            <person name="Kanamori H."/>
            <person name="Katayose Y."/>
            <person name="Fujisawa M."/>
            <person name="Namiki N."/>
            <person name="Mizuno H."/>
            <person name="Yamamoto K."/>
            <person name="Antonio B.A."/>
            <person name="Baba T."/>
            <person name="Sakata K."/>
            <person name="Nagamura Y."/>
            <person name="Aoki H."/>
            <person name="Arikawa K."/>
            <person name="Arita K."/>
            <person name="Bito T."/>
            <person name="Chiden Y."/>
            <person name="Fujitsuka N."/>
            <person name="Fukunaka R."/>
            <person name="Hamada M."/>
            <person name="Harada C."/>
            <person name="Hayashi A."/>
            <person name="Hijishita S."/>
            <person name="Honda M."/>
            <person name="Hosokawa S."/>
            <person name="Ichikawa Y."/>
            <person name="Idonuma A."/>
            <person name="Iijima M."/>
            <person name="Ikeda M."/>
            <person name="Ikeno M."/>
            <person name="Ito K."/>
            <person name="Ito S."/>
            <person name="Ito T."/>
            <person name="Ito Y."/>
            <person name="Ito Y."/>
            <person name="Iwabuchi A."/>
            <person name="Kamiya K."/>
            <person name="Karasawa W."/>
            <person name="Kurita K."/>
            <person name="Katagiri S."/>
            <person name="Kikuta A."/>
            <person name="Kobayashi H."/>
            <person name="Kobayashi N."/>
            <person name="Machita K."/>
            <person name="Maehara T."/>
            <person name="Masukawa M."/>
            <person name="Mizubayashi T."/>
            <person name="Mukai Y."/>
            <person name="Nagasaki H."/>
            <person name="Nagata Y."/>
            <person name="Naito S."/>
            <person name="Nakashima M."/>
            <person name="Nakama Y."/>
            <person name="Nakamichi Y."/>
            <person name="Nakamura M."/>
            <person name="Meguro A."/>
            <person name="Negishi M."/>
            <person name="Ohta I."/>
            <person name="Ohta T."/>
            <person name="Okamoto M."/>
            <person name="Ono N."/>
            <person name="Saji S."/>
            <person name="Sakaguchi M."/>
            <person name="Sakai K."/>
            <person name="Shibata M."/>
            <person name="Shimokawa T."/>
            <person name="Song J."/>
            <person name="Takazaki Y."/>
            <person name="Terasawa K."/>
            <person name="Tsugane M."/>
            <person name="Tsuji K."/>
            <person name="Ueda S."/>
            <person name="Waki K."/>
            <person name="Yamagata H."/>
            <person name="Yamamoto M."/>
            <person name="Yamamoto S."/>
            <person name="Yamane H."/>
            <person name="Yoshiki S."/>
            <person name="Yoshihara R."/>
            <person name="Yukawa K."/>
            <person name="Zhong H."/>
            <person name="Yano M."/>
            <person name="Yuan Q."/>
            <person name="Ouyang S."/>
            <person name="Liu J."/>
            <person name="Jones K.M."/>
            <person name="Gansberger K."/>
            <person name="Moffat K."/>
            <person name="Hill J."/>
            <person name="Bera J."/>
            <person name="Fadrosh D."/>
            <person name="Jin S."/>
            <person name="Johri S."/>
            <person name="Kim M."/>
            <person name="Overton L."/>
            <person name="Reardon M."/>
            <person name="Tsitrin T."/>
            <person name="Vuong H."/>
            <person name="Weaver B."/>
            <person name="Ciecko A."/>
            <person name="Tallon L."/>
            <person name="Jackson J."/>
            <person name="Pai G."/>
            <person name="Aken S.V."/>
            <person name="Utterback T."/>
            <person name="Reidmuller S."/>
            <person name="Feldblyum T."/>
            <person name="Hsiao J."/>
            <person name="Zismann V."/>
            <person name="Iobst S."/>
            <person name="de Vazeille A.R."/>
            <person name="Buell C.R."/>
            <person name="Ying K."/>
            <person name="Li Y."/>
            <person name="Lu T."/>
            <person name="Huang Y."/>
            <person name="Zhao Q."/>
            <person name="Feng Q."/>
            <person name="Zhang L."/>
            <person name="Zhu J."/>
            <person name="Weng Q."/>
            <person name="Mu J."/>
            <person name="Lu Y."/>
            <person name="Fan D."/>
            <person name="Liu Y."/>
            <person name="Guan J."/>
            <person name="Zhang Y."/>
            <person name="Yu S."/>
            <person name="Liu X."/>
            <person name="Zhang Y."/>
            <person name="Hong G."/>
            <person name="Han B."/>
            <person name="Choisne N."/>
            <person name="Demange N."/>
            <person name="Orjeda G."/>
            <person name="Samain S."/>
            <person name="Cattolico L."/>
            <person name="Pelletier E."/>
            <person name="Couloux A."/>
            <person name="Segurens B."/>
            <person name="Wincker P."/>
            <person name="D'Hont A."/>
            <person name="Scarpelli C."/>
            <person name="Weissenbach J."/>
            <person name="Salanoubat M."/>
            <person name="Quetier F."/>
            <person name="Yu Y."/>
            <person name="Kim H.R."/>
            <person name="Rambo T."/>
            <person name="Currie J."/>
            <person name="Collura K."/>
            <person name="Luo M."/>
            <person name="Yang T."/>
            <person name="Ammiraju J.S.S."/>
            <person name="Engler F."/>
            <person name="Soderlund C."/>
            <person name="Wing R.A."/>
            <person name="Palmer L.E."/>
            <person name="de la Bastide M."/>
            <person name="Spiegel L."/>
            <person name="Nascimento L."/>
            <person name="Zutavern T."/>
            <person name="O'Shaughnessy A."/>
            <person name="Dike S."/>
            <person name="Dedhia N."/>
            <person name="Preston R."/>
            <person name="Balija V."/>
            <person name="McCombie W.R."/>
            <person name="Chow T."/>
            <person name="Chen H."/>
            <person name="Chung M."/>
            <person name="Chen C."/>
            <person name="Shaw J."/>
            <person name="Wu H."/>
            <person name="Hsiao K."/>
            <person name="Chao Y."/>
            <person name="Chu M."/>
            <person name="Cheng C."/>
            <person name="Hour A."/>
            <person name="Lee P."/>
            <person name="Lin S."/>
            <person name="Lin Y."/>
            <person name="Liou J."/>
            <person name="Liu S."/>
            <person name="Hsing Y."/>
            <person name="Raghuvanshi S."/>
            <person name="Mohanty A."/>
            <person name="Bharti A.K."/>
            <person name="Gaur A."/>
            <person name="Gupta V."/>
            <person name="Kumar D."/>
            <person name="Ravi V."/>
            <person name="Vij S."/>
            <person name="Kapur A."/>
            <person name="Khurana P."/>
            <person name="Khurana P."/>
            <person name="Khurana J.P."/>
            <person name="Tyagi A.K."/>
            <person name="Gaikwad K."/>
            <person name="Singh A."/>
            <person name="Dalal V."/>
            <person name="Srivastava S."/>
            <person name="Dixit A."/>
            <person name="Pal A.K."/>
            <person name="Ghazi I.A."/>
            <person name="Yadav M."/>
            <person name="Pandit A."/>
            <person name="Bhargava A."/>
            <person name="Sureshbabu K."/>
            <person name="Batra K."/>
            <person name="Sharma T.R."/>
            <person name="Mohapatra T."/>
            <person name="Singh N.K."/>
            <person name="Messing J."/>
            <person name="Nelson A.B."/>
            <person name="Fuks G."/>
            <person name="Kavchok S."/>
            <person name="Keizer G."/>
            <person name="Linton E."/>
            <person name="Llaca V."/>
            <person name="Song R."/>
            <person name="Tanyolac B."/>
            <person name="Young S."/>
            <person name="Ho-Il K."/>
            <person name="Hahn J.H."/>
            <person name="Sangsakoo G."/>
            <person name="Vanavichit A."/>
            <person name="de Mattos Luiz.A.T."/>
            <person name="Zimmer P.D."/>
            <person name="Malone G."/>
            <person name="Dellagostin O."/>
            <person name="de Oliveira A.C."/>
            <person name="Bevan M."/>
            <person name="Bancroft I."/>
            <person name="Minx P."/>
            <person name="Cordum H."/>
            <person name="Wilson R."/>
            <person name="Cheng Z."/>
            <person name="Jin W."/>
            <person name="Jiang J."/>
            <person name="Leong S.A."/>
            <person name="Iwama H."/>
            <person name="Gojobori T."/>
            <person name="Itoh T."/>
            <person name="Niimura Y."/>
            <person name="Fujii Y."/>
            <person name="Habara T."/>
            <person name="Sakai H."/>
            <person name="Sato Y."/>
            <person name="Wilson G."/>
            <person name="Kumar K."/>
            <person name="McCouch S."/>
            <person name="Juretic N."/>
            <person name="Hoen D."/>
            <person name="Wright S."/>
            <person name="Bruskiewich R."/>
            <person name="Bureau T."/>
            <person name="Miyao A."/>
            <person name="Hirochika H."/>
            <person name="Nishikawa T."/>
            <person name="Kadowaki K."/>
            <person name="Sugiura M."/>
            <person name="Burr B."/>
            <person name="Sasaki T."/>
        </authorList>
    </citation>
    <scope>NUCLEOTIDE SEQUENCE [LARGE SCALE GENOMIC DNA]</scope>
    <source>
        <strain evidence="3">cv. Nipponbare</strain>
    </source>
</reference>
<protein>
    <submittedName>
        <fullName evidence="2">Uncharacterized protein</fullName>
    </submittedName>
</protein>
<proteinExistence type="predicted"/>
<reference evidence="1" key="1">
    <citation type="submission" date="2002-01" db="EMBL/GenBank/DDBJ databases">
        <title>Oryza sativa nipponbare(GA3) genomic DNA, chromosome 8, PAC clone:P0002F11.</title>
        <authorList>
            <person name="Sasaki T."/>
            <person name="Matsumoto T."/>
            <person name="Yamamoto K."/>
        </authorList>
    </citation>
    <scope>NUCLEOTIDE SEQUENCE</scope>
</reference>
<dbReference type="AlphaFoldDB" id="Q6Z9N0"/>
<sequence length="78" mass="9070">MPLDRYCSEKTLERKVTLKFTAKKLNCFQDQLTKFQAENAMAPGKMHVYDEAQFFQNHVDMSDKESGKSIAEEQFYGP</sequence>
<dbReference type="Proteomes" id="UP000000763">
    <property type="component" value="Chromosome 8"/>
</dbReference>
<evidence type="ECO:0000313" key="3">
    <source>
        <dbReference type="Proteomes" id="UP000000763"/>
    </source>
</evidence>
<dbReference type="EMBL" id="AP004695">
    <property type="protein sequence ID" value="BAD12979.1"/>
    <property type="molecule type" value="Genomic_DNA"/>
</dbReference>
<organism evidence="2 3">
    <name type="scientific">Oryza sativa subsp. japonica</name>
    <name type="common">Rice</name>
    <dbReference type="NCBI Taxonomy" id="39947"/>
    <lineage>
        <taxon>Eukaryota</taxon>
        <taxon>Viridiplantae</taxon>
        <taxon>Streptophyta</taxon>
        <taxon>Embryophyta</taxon>
        <taxon>Tracheophyta</taxon>
        <taxon>Spermatophyta</taxon>
        <taxon>Magnoliopsida</taxon>
        <taxon>Liliopsida</taxon>
        <taxon>Poales</taxon>
        <taxon>Poaceae</taxon>
        <taxon>BOP clade</taxon>
        <taxon>Oryzoideae</taxon>
        <taxon>Oryzeae</taxon>
        <taxon>Oryzinae</taxon>
        <taxon>Oryza</taxon>
        <taxon>Oryza sativa</taxon>
    </lineage>
</organism>
<name>Q6Z9N0_ORYSJ</name>
<accession>Q6Z9N0</accession>